<comment type="caution">
    <text evidence="4">The sequence shown here is derived from an EMBL/GenBank/DDBJ whole genome shotgun (WGS) entry which is preliminary data.</text>
</comment>
<dbReference type="RefSeq" id="WP_037359803.1">
    <property type="nucleotide sequence ID" value="NZ_JACJHR010000014.1"/>
</dbReference>
<feature type="transmembrane region" description="Helical" evidence="1">
    <location>
        <begin position="6"/>
        <end position="26"/>
    </location>
</feature>
<evidence type="ECO:0000313" key="3">
    <source>
        <dbReference type="EMBL" id="MBB2499893.1"/>
    </source>
</evidence>
<organism evidence="4 5">
    <name type="scientific">Amycolatopsis echigonensis</name>
    <dbReference type="NCBI Taxonomy" id="2576905"/>
    <lineage>
        <taxon>Bacteria</taxon>
        <taxon>Bacillati</taxon>
        <taxon>Actinomycetota</taxon>
        <taxon>Actinomycetes</taxon>
        <taxon>Pseudonocardiales</taxon>
        <taxon>Pseudonocardiaceae</taxon>
        <taxon>Amycolatopsis</taxon>
    </lineage>
</organism>
<dbReference type="Pfam" id="PF04892">
    <property type="entry name" value="VanZ"/>
    <property type="match status" value="1"/>
</dbReference>
<evidence type="ECO:0000313" key="4">
    <source>
        <dbReference type="EMBL" id="PKV94651.1"/>
    </source>
</evidence>
<feature type="transmembrane region" description="Helical" evidence="1">
    <location>
        <begin position="38"/>
        <end position="60"/>
    </location>
</feature>
<feature type="domain" description="VanZ-like" evidence="2">
    <location>
        <begin position="91"/>
        <end position="161"/>
    </location>
</feature>
<reference evidence="3 6" key="2">
    <citation type="submission" date="2020-08" db="EMBL/GenBank/DDBJ databases">
        <title>Amycolatopsis echigonensis JCM 21831.</title>
        <authorList>
            <person name="Tedsree N."/>
            <person name="Kuncharoen N."/>
            <person name="Likhitwitayawuid K."/>
            <person name="Tanasupawat S."/>
        </authorList>
    </citation>
    <scope>NUCLEOTIDE SEQUENCE [LARGE SCALE GENOMIC DNA]</scope>
    <source>
        <strain evidence="3 6">JCM 21831</strain>
    </source>
</reference>
<protein>
    <submittedName>
        <fullName evidence="4">VanZ family protein</fullName>
    </submittedName>
</protein>
<feature type="transmembrane region" description="Helical" evidence="1">
    <location>
        <begin position="80"/>
        <end position="101"/>
    </location>
</feature>
<sequence>MLVFGAVVPVSAWTIAVLALGALVGLSAARPLAKRTEWPARGILITVVLLSAVLALTLPPGSERHTNGLHACLPEDFPDLVGTVLNSGGGIAGNVLNLLLLLPLTASAVLTVGRTVPAVVLALTLPPAIELAQSQIPGRWCSLADVLANVAGALAGALLGAVLLRRRTVRRETAGPRTPRR</sequence>
<keyword evidence="1" id="KW-1133">Transmembrane helix</keyword>
<keyword evidence="1" id="KW-0472">Membrane</keyword>
<dbReference type="EMBL" id="JACJHR010000014">
    <property type="protein sequence ID" value="MBB2499893.1"/>
    <property type="molecule type" value="Genomic_DNA"/>
</dbReference>
<evidence type="ECO:0000256" key="1">
    <source>
        <dbReference type="SAM" id="Phobius"/>
    </source>
</evidence>
<dbReference type="InterPro" id="IPR006976">
    <property type="entry name" value="VanZ-like"/>
</dbReference>
<dbReference type="Proteomes" id="UP000233750">
    <property type="component" value="Unassembled WGS sequence"/>
</dbReference>
<dbReference type="EMBL" id="PJMY01000003">
    <property type="protein sequence ID" value="PKV94651.1"/>
    <property type="molecule type" value="Genomic_DNA"/>
</dbReference>
<dbReference type="OrthoDB" id="3625534at2"/>
<dbReference type="Proteomes" id="UP000550260">
    <property type="component" value="Unassembled WGS sequence"/>
</dbReference>
<name>A0A2N3WL83_9PSEU</name>
<feature type="transmembrane region" description="Helical" evidence="1">
    <location>
        <begin position="146"/>
        <end position="164"/>
    </location>
</feature>
<evidence type="ECO:0000313" key="5">
    <source>
        <dbReference type="Proteomes" id="UP000233750"/>
    </source>
</evidence>
<proteinExistence type="predicted"/>
<evidence type="ECO:0000313" key="6">
    <source>
        <dbReference type="Proteomes" id="UP000550260"/>
    </source>
</evidence>
<gene>
    <name evidence="4" type="ORF">ATK30_5531</name>
    <name evidence="3" type="ORF">H5411_12250</name>
</gene>
<feature type="transmembrane region" description="Helical" evidence="1">
    <location>
        <begin position="108"/>
        <end position="126"/>
    </location>
</feature>
<keyword evidence="5" id="KW-1185">Reference proteome</keyword>
<accession>A0A8E2B523</accession>
<keyword evidence="1" id="KW-0812">Transmembrane</keyword>
<dbReference type="AlphaFoldDB" id="A0A2N3WL83"/>
<accession>A0A2N3WL83</accession>
<evidence type="ECO:0000259" key="2">
    <source>
        <dbReference type="Pfam" id="PF04892"/>
    </source>
</evidence>
<reference evidence="4 5" key="1">
    <citation type="submission" date="2017-12" db="EMBL/GenBank/DDBJ databases">
        <title>Sequencing the genomes of 1000 Actinobacteria strains.</title>
        <authorList>
            <person name="Klenk H.-P."/>
        </authorList>
    </citation>
    <scope>NUCLEOTIDE SEQUENCE [LARGE SCALE GENOMIC DNA]</scope>
    <source>
        <strain evidence="4 5">DSM 45165</strain>
    </source>
</reference>